<feature type="coiled-coil region" evidence="1">
    <location>
        <begin position="140"/>
        <end position="174"/>
    </location>
</feature>
<keyword evidence="2" id="KW-0472">Membrane</keyword>
<organism evidence="4 5">
    <name type="scientific">Kouleothrix aurantiaca</name>
    <dbReference type="NCBI Taxonomy" id="186479"/>
    <lineage>
        <taxon>Bacteria</taxon>
        <taxon>Bacillati</taxon>
        <taxon>Chloroflexota</taxon>
        <taxon>Chloroflexia</taxon>
        <taxon>Chloroflexales</taxon>
        <taxon>Roseiflexineae</taxon>
        <taxon>Roseiflexaceae</taxon>
        <taxon>Kouleothrix</taxon>
    </lineage>
</organism>
<sequence>MIEKRVRVGFCLSLALLAIIGLVSYQTTLKLRDTDAWEAHIEELLAKLDLIALKLRDAEISQRSYIITGNARDLAPYQASLRVIDSELQELHGLTSDVPNITQQINILDAEVALEWQVNARANTLRLREGPDVATQIALAEQSKQLAQRILNKIDQLEEEQNQLLQKHTDQAEARALVLNLTIGFGSFLAIVLV</sequence>
<protein>
    <recommendedName>
        <fullName evidence="3">CHASE3 domain-containing protein</fullName>
    </recommendedName>
</protein>
<proteinExistence type="predicted"/>
<accession>A0A0P9CY79</accession>
<dbReference type="CDD" id="cd19410">
    <property type="entry name" value="HK9-like_sensor"/>
    <property type="match status" value="1"/>
</dbReference>
<dbReference type="Pfam" id="PF05227">
    <property type="entry name" value="CHASE3"/>
    <property type="match status" value="1"/>
</dbReference>
<evidence type="ECO:0000313" key="4">
    <source>
        <dbReference type="EMBL" id="KPV50494.1"/>
    </source>
</evidence>
<feature type="domain" description="CHASE3" evidence="3">
    <location>
        <begin position="35"/>
        <end position="170"/>
    </location>
</feature>
<evidence type="ECO:0000256" key="2">
    <source>
        <dbReference type="SAM" id="Phobius"/>
    </source>
</evidence>
<feature type="non-terminal residue" evidence="4">
    <location>
        <position position="194"/>
    </location>
</feature>
<dbReference type="InterPro" id="IPR007891">
    <property type="entry name" value="CHASE3"/>
</dbReference>
<reference evidence="4 5" key="1">
    <citation type="submission" date="2015-09" db="EMBL/GenBank/DDBJ databases">
        <title>Draft genome sequence of Kouleothrix aurantiaca JCM 19913.</title>
        <authorList>
            <person name="Hemp J."/>
        </authorList>
    </citation>
    <scope>NUCLEOTIDE SEQUENCE [LARGE SCALE GENOMIC DNA]</scope>
    <source>
        <strain evidence="4 5">COM-B</strain>
    </source>
</reference>
<dbReference type="Proteomes" id="UP000050509">
    <property type="component" value="Unassembled WGS sequence"/>
</dbReference>
<keyword evidence="5" id="KW-1185">Reference proteome</keyword>
<dbReference type="AlphaFoldDB" id="A0A0P9CY79"/>
<comment type="caution">
    <text evidence="4">The sequence shown here is derived from an EMBL/GenBank/DDBJ whole genome shotgun (WGS) entry which is preliminary data.</text>
</comment>
<feature type="transmembrane region" description="Helical" evidence="2">
    <location>
        <begin position="6"/>
        <end position="25"/>
    </location>
</feature>
<dbReference type="EMBL" id="LJCR01001362">
    <property type="protein sequence ID" value="KPV50494.1"/>
    <property type="molecule type" value="Genomic_DNA"/>
</dbReference>
<evidence type="ECO:0000313" key="5">
    <source>
        <dbReference type="Proteomes" id="UP000050509"/>
    </source>
</evidence>
<evidence type="ECO:0000259" key="3">
    <source>
        <dbReference type="Pfam" id="PF05227"/>
    </source>
</evidence>
<keyword evidence="2" id="KW-0812">Transmembrane</keyword>
<evidence type="ECO:0000256" key="1">
    <source>
        <dbReference type="SAM" id="Coils"/>
    </source>
</evidence>
<keyword evidence="2" id="KW-1133">Transmembrane helix</keyword>
<gene>
    <name evidence="4" type="ORF">SE17_26635</name>
</gene>
<keyword evidence="1" id="KW-0175">Coiled coil</keyword>
<name>A0A0P9CY79_9CHLR</name>